<dbReference type="AlphaFoldDB" id="A0ABD6ERY8"/>
<dbReference type="InterPro" id="IPR002172">
    <property type="entry name" value="LDrepeatLR_classA_rpt"/>
</dbReference>
<sequence>MSAYVITKKLTLLCGLASLIDAFSIINLVHAGKRSDEVACPTWHPFLCPSGDCVPIKYLCDGSPDCSDEYDENRSMCTAAIRPPVEETTSFLKALLNAHGDDFLEKLFGARAKNSLEKMGGVEKVAVALSQSPTVQSFGEEMNMSPSEVTKMAEMMEEIVSGSNAGLTSNEANDFRFFVQKLQETGFF</sequence>
<gene>
    <name evidence="3" type="ORF">AB6A40_009287</name>
</gene>
<name>A0ABD6ERY8_9BILA</name>
<evidence type="ECO:0008006" key="5">
    <source>
        <dbReference type="Google" id="ProtNLM"/>
    </source>
</evidence>
<dbReference type="SMART" id="SM00192">
    <property type="entry name" value="LDLa"/>
    <property type="match status" value="1"/>
</dbReference>
<dbReference type="CDD" id="cd00112">
    <property type="entry name" value="LDLa"/>
    <property type="match status" value="1"/>
</dbReference>
<dbReference type="Gene3D" id="4.10.400.10">
    <property type="entry name" value="Low-density Lipoprotein Receptor"/>
    <property type="match status" value="1"/>
</dbReference>
<organism evidence="3 4">
    <name type="scientific">Gnathostoma spinigerum</name>
    <dbReference type="NCBI Taxonomy" id="75299"/>
    <lineage>
        <taxon>Eukaryota</taxon>
        <taxon>Metazoa</taxon>
        <taxon>Ecdysozoa</taxon>
        <taxon>Nematoda</taxon>
        <taxon>Chromadorea</taxon>
        <taxon>Rhabditida</taxon>
        <taxon>Spirurina</taxon>
        <taxon>Gnathostomatomorpha</taxon>
        <taxon>Gnathostomatoidea</taxon>
        <taxon>Gnathostomatidae</taxon>
        <taxon>Gnathostoma</taxon>
    </lineage>
</organism>
<feature type="disulfide bond" evidence="2">
    <location>
        <begin position="48"/>
        <end position="66"/>
    </location>
</feature>
<proteinExistence type="predicted"/>
<dbReference type="InterPro" id="IPR036055">
    <property type="entry name" value="LDL_receptor-like_sf"/>
</dbReference>
<accession>A0ABD6ERY8</accession>
<evidence type="ECO:0000256" key="2">
    <source>
        <dbReference type="PROSITE-ProRule" id="PRU00124"/>
    </source>
</evidence>
<keyword evidence="1 2" id="KW-1015">Disulfide bond</keyword>
<dbReference type="EMBL" id="JBGFUD010009626">
    <property type="protein sequence ID" value="MFH4982578.1"/>
    <property type="molecule type" value="Genomic_DNA"/>
</dbReference>
<protein>
    <recommendedName>
        <fullName evidence="5">Prohormone-4</fullName>
    </recommendedName>
</protein>
<dbReference type="PROSITE" id="PS50068">
    <property type="entry name" value="LDLRA_2"/>
    <property type="match status" value="1"/>
</dbReference>
<comment type="caution">
    <text evidence="2">Lacks conserved residue(s) required for the propagation of feature annotation.</text>
</comment>
<dbReference type="Proteomes" id="UP001608902">
    <property type="component" value="Unassembled WGS sequence"/>
</dbReference>
<dbReference type="PANTHER" id="PTHR20967:SF0">
    <property type="entry name" value="PROHORMONE-4"/>
    <property type="match status" value="1"/>
</dbReference>
<dbReference type="InterPro" id="IPR053103">
    <property type="entry name" value="IDLSRF-like_peptide"/>
</dbReference>
<evidence type="ECO:0000313" key="3">
    <source>
        <dbReference type="EMBL" id="MFH4982578.1"/>
    </source>
</evidence>
<dbReference type="PANTHER" id="PTHR20967">
    <property type="entry name" value="PROHORMONE-4"/>
    <property type="match status" value="1"/>
</dbReference>
<keyword evidence="4" id="KW-1185">Reference proteome</keyword>
<evidence type="ECO:0000256" key="1">
    <source>
        <dbReference type="ARBA" id="ARBA00023157"/>
    </source>
</evidence>
<reference evidence="3 4" key="1">
    <citation type="submission" date="2024-08" db="EMBL/GenBank/DDBJ databases">
        <title>Gnathostoma spinigerum genome.</title>
        <authorList>
            <person name="Gonzalez-Bertolin B."/>
            <person name="Monzon S."/>
            <person name="Zaballos A."/>
            <person name="Jimenez P."/>
            <person name="Dekumyoy P."/>
            <person name="Varona S."/>
            <person name="Cuesta I."/>
            <person name="Sumanam S."/>
            <person name="Adisakwattana P."/>
            <person name="Gasser R.B."/>
            <person name="Hernandez-Gonzalez A."/>
            <person name="Young N.D."/>
            <person name="Perteguer M.J."/>
        </authorList>
    </citation>
    <scope>NUCLEOTIDE SEQUENCE [LARGE SCALE GENOMIC DNA]</scope>
    <source>
        <strain evidence="3">AL3</strain>
        <tissue evidence="3">Liver</tissue>
    </source>
</reference>
<comment type="caution">
    <text evidence="3">The sequence shown here is derived from an EMBL/GenBank/DDBJ whole genome shotgun (WGS) entry which is preliminary data.</text>
</comment>
<dbReference type="SUPFAM" id="SSF57424">
    <property type="entry name" value="LDL receptor-like module"/>
    <property type="match status" value="1"/>
</dbReference>
<evidence type="ECO:0000313" key="4">
    <source>
        <dbReference type="Proteomes" id="UP001608902"/>
    </source>
</evidence>
<dbReference type="Pfam" id="PF00057">
    <property type="entry name" value="Ldl_recept_a"/>
    <property type="match status" value="1"/>
</dbReference>